<dbReference type="InterPro" id="IPR000259">
    <property type="entry name" value="Adhesion_dom_fimbrial"/>
</dbReference>
<dbReference type="EMBL" id="JARDVI010000002">
    <property type="protein sequence ID" value="MDY0417351.1"/>
    <property type="molecule type" value="Genomic_DNA"/>
</dbReference>
<evidence type="ECO:0000259" key="2">
    <source>
        <dbReference type="Pfam" id="PF00419"/>
    </source>
</evidence>
<comment type="caution">
    <text evidence="3">The sequence shown here is derived from an EMBL/GenBank/DDBJ whole genome shotgun (WGS) entry which is preliminary data.</text>
</comment>
<dbReference type="InterPro" id="IPR008966">
    <property type="entry name" value="Adhesion_dom_sf"/>
</dbReference>
<reference evidence="3 4" key="1">
    <citation type="submission" date="2023-02" db="EMBL/GenBank/DDBJ databases">
        <title>The draft genomes of Enterobacter strains.</title>
        <authorList>
            <person name="He Y."/>
            <person name="Feng Y."/>
            <person name="Zong Z."/>
        </authorList>
    </citation>
    <scope>NUCLEOTIDE SEQUENCE [LARGE SCALE GENOMIC DNA]</scope>
    <source>
        <strain evidence="3 4">170198</strain>
    </source>
</reference>
<accession>A0ABU5D049</accession>
<evidence type="ECO:0000313" key="4">
    <source>
        <dbReference type="Proteomes" id="UP001270266"/>
    </source>
</evidence>
<dbReference type="SUPFAM" id="SSF49401">
    <property type="entry name" value="Bacterial adhesins"/>
    <property type="match status" value="1"/>
</dbReference>
<gene>
    <name evidence="3" type="ORF">PYW49_06645</name>
</gene>
<feature type="domain" description="Fimbrial-type adhesion" evidence="2">
    <location>
        <begin position="24"/>
        <end position="167"/>
    </location>
</feature>
<dbReference type="Pfam" id="PF00419">
    <property type="entry name" value="Fimbrial"/>
    <property type="match status" value="1"/>
</dbReference>
<keyword evidence="4" id="KW-1185">Reference proteome</keyword>
<dbReference type="InterPro" id="IPR050263">
    <property type="entry name" value="Bact_Fimbrial_Adh_Pro"/>
</dbReference>
<name>A0ABU5D049_9ENTR</name>
<protein>
    <submittedName>
        <fullName evidence="3">Fimbrial protein</fullName>
    </submittedName>
</protein>
<dbReference type="Proteomes" id="UP001270266">
    <property type="component" value="Unassembled WGS sequence"/>
</dbReference>
<feature type="signal peptide" evidence="1">
    <location>
        <begin position="1"/>
        <end position="18"/>
    </location>
</feature>
<sequence>MKRELILVMMLASTASFATDVTLNIEGNIYDTTCQVDSASQNMVVDLGQAISGDFKSVGDTGKWKNFDITLSNCPASLMLATITVDGQPDEQHPTKFASTGTAKGIALELADRTDYITLAPQSSFNALINNGTHTADFPMAARYYATAMPVTAGTFESVVQATFTYQ</sequence>
<keyword evidence="1" id="KW-0732">Signal</keyword>
<evidence type="ECO:0000313" key="3">
    <source>
        <dbReference type="EMBL" id="MDY0417351.1"/>
    </source>
</evidence>
<feature type="chain" id="PRO_5046983995" evidence="1">
    <location>
        <begin position="19"/>
        <end position="167"/>
    </location>
</feature>
<dbReference type="Gene3D" id="2.60.40.1090">
    <property type="entry name" value="Fimbrial-type adhesion domain"/>
    <property type="match status" value="1"/>
</dbReference>
<dbReference type="PANTHER" id="PTHR33420:SF27">
    <property type="entry name" value="PROTEIN FIMG"/>
    <property type="match status" value="1"/>
</dbReference>
<organism evidence="3 4">
    <name type="scientific">Enterobacter chinensis</name>
    <dbReference type="NCBI Taxonomy" id="3030997"/>
    <lineage>
        <taxon>Bacteria</taxon>
        <taxon>Pseudomonadati</taxon>
        <taxon>Pseudomonadota</taxon>
        <taxon>Gammaproteobacteria</taxon>
        <taxon>Enterobacterales</taxon>
        <taxon>Enterobacteriaceae</taxon>
        <taxon>Enterobacter</taxon>
    </lineage>
</organism>
<dbReference type="InterPro" id="IPR036937">
    <property type="entry name" value="Adhesion_dom_fimbrial_sf"/>
</dbReference>
<proteinExistence type="predicted"/>
<evidence type="ECO:0000256" key="1">
    <source>
        <dbReference type="SAM" id="SignalP"/>
    </source>
</evidence>
<dbReference type="PANTHER" id="PTHR33420">
    <property type="entry name" value="FIMBRIAL SUBUNIT ELFA-RELATED"/>
    <property type="match status" value="1"/>
</dbReference>